<keyword evidence="2" id="KW-1003">Cell membrane</keyword>
<dbReference type="EMBL" id="QKYN01000006">
    <property type="protein sequence ID" value="RAG87549.1"/>
    <property type="molecule type" value="Genomic_DNA"/>
</dbReference>
<dbReference type="RefSeq" id="WP_111498704.1">
    <property type="nucleotide sequence ID" value="NZ_QKYN01000006.1"/>
</dbReference>
<dbReference type="InterPro" id="IPR050545">
    <property type="entry name" value="Mycobact_MmpL"/>
</dbReference>
<feature type="transmembrane region" description="Helical" evidence="6">
    <location>
        <begin position="271"/>
        <end position="299"/>
    </location>
</feature>
<reference evidence="8 9" key="1">
    <citation type="submission" date="2018-06" db="EMBL/GenBank/DDBJ databases">
        <title>Streptacidiphilus pinicola sp. nov., isolated from pine grove soil.</title>
        <authorList>
            <person name="Roh S.G."/>
            <person name="Park S."/>
            <person name="Kim M.-K."/>
            <person name="Yun B.-R."/>
            <person name="Park J."/>
            <person name="Kim M.J."/>
            <person name="Kim Y.S."/>
            <person name="Kim S.B."/>
        </authorList>
    </citation>
    <scope>NUCLEOTIDE SEQUENCE [LARGE SCALE GENOMIC DNA]</scope>
    <source>
        <strain evidence="8 9">MMS16-CNU450</strain>
    </source>
</reference>
<feature type="transmembrane region" description="Helical" evidence="6">
    <location>
        <begin position="206"/>
        <end position="227"/>
    </location>
</feature>
<dbReference type="InterPro" id="IPR000731">
    <property type="entry name" value="SSD"/>
</dbReference>
<dbReference type="Gene3D" id="1.20.1640.10">
    <property type="entry name" value="Multidrug efflux transporter AcrB transmembrane domain"/>
    <property type="match status" value="2"/>
</dbReference>
<feature type="transmembrane region" description="Helical" evidence="6">
    <location>
        <begin position="374"/>
        <end position="392"/>
    </location>
</feature>
<evidence type="ECO:0000256" key="6">
    <source>
        <dbReference type="SAM" id="Phobius"/>
    </source>
</evidence>
<sequence length="732" mass="76790">MSTYLFALGRWAFRRRRLVLGIWLLVAVLAVVLATASGGKTNDTFTIPGTESQRTTDLLQHTLPALAGGQTQVVFAAPAGRHITDPGPRAAVDASLARIKGVPQVATVSDPYTAHGVSPDGQVALVSVQWGAQPPDVKDASLDALETAVTPARQAGVQVEYSGSVYPGWRLVPSELPELIGLIIAFVILLITFGALVAAGMPILTAILGVVVSLMGITALASVINIASASTTVAIMLGLSCGVDYGLFILFRHRNQLLQGMETEQSVGLAVGTAGGSVVFAALTVIIALCGMSVVGIPFLTVMGLSAAAAVAIALLIALTLLPALLGFAGHRITRFISTRVRPGHHERVAKTSAAESPTTRGARWSRFVVRRDWLVAFTGVALLLLLALPALDMQLGLPSGASKPTSNTQRRAYDLISAHFGPGYNGPLLVVTEHGVPPAAAQRLAAALATQQGVAAAAPLAANPQVAIVRVVPKTGPNDPATADLVHGLRDHRAAIEAVVGAPVLIGGTTASNIDVSQKLADALPVFLAVVVGLAFVLLTLAFRTILVPIKSIIGFLLSVAAAFGAQVAMFQWGWGRHIFGITPTETISFLPLIMLAIIFGLSSDYEVFVVSRIKEDYTASDDARGAVRRGTARSARVVTAAALIMFSIFVAFMFTSDPTIKAIGFSFAVGVFLDAFVVRLTVVPAVMAIVGARIWYHPRWFARYVPDPDIEGSRLEDQLGVPHGSTDARV</sequence>
<feature type="transmembrane region" description="Helical" evidence="6">
    <location>
        <begin position="524"/>
        <end position="544"/>
    </location>
</feature>
<dbReference type="Pfam" id="PF03176">
    <property type="entry name" value="MMPL"/>
    <property type="match status" value="2"/>
</dbReference>
<keyword evidence="3 6" id="KW-0812">Transmembrane</keyword>
<feature type="transmembrane region" description="Helical" evidence="6">
    <location>
        <begin position="639"/>
        <end position="658"/>
    </location>
</feature>
<evidence type="ECO:0000256" key="2">
    <source>
        <dbReference type="ARBA" id="ARBA00022475"/>
    </source>
</evidence>
<feature type="domain" description="SSD" evidence="7">
    <location>
        <begin position="203"/>
        <end position="328"/>
    </location>
</feature>
<feature type="transmembrane region" description="Helical" evidence="6">
    <location>
        <begin position="678"/>
        <end position="698"/>
    </location>
</feature>
<feature type="transmembrane region" description="Helical" evidence="6">
    <location>
        <begin position="588"/>
        <end position="607"/>
    </location>
</feature>
<gene>
    <name evidence="8" type="ORF">DN069_00715</name>
</gene>
<comment type="subcellular location">
    <subcellularLocation>
        <location evidence="1">Cell membrane</location>
        <topology evidence="1">Multi-pass membrane protein</topology>
    </subcellularLocation>
</comment>
<evidence type="ECO:0000256" key="4">
    <source>
        <dbReference type="ARBA" id="ARBA00022989"/>
    </source>
</evidence>
<dbReference type="PANTHER" id="PTHR33406">
    <property type="entry name" value="MEMBRANE PROTEIN MJ1562-RELATED"/>
    <property type="match status" value="1"/>
</dbReference>
<dbReference type="Proteomes" id="UP000248889">
    <property type="component" value="Unassembled WGS sequence"/>
</dbReference>
<keyword evidence="5 6" id="KW-0472">Membrane</keyword>
<evidence type="ECO:0000256" key="1">
    <source>
        <dbReference type="ARBA" id="ARBA00004651"/>
    </source>
</evidence>
<protein>
    <submittedName>
        <fullName evidence="8">MMPL family transporter</fullName>
    </submittedName>
</protein>
<evidence type="ECO:0000313" key="8">
    <source>
        <dbReference type="EMBL" id="RAG87549.1"/>
    </source>
</evidence>
<feature type="transmembrane region" description="Helical" evidence="6">
    <location>
        <begin position="305"/>
        <end position="330"/>
    </location>
</feature>
<dbReference type="PANTHER" id="PTHR33406:SF13">
    <property type="entry name" value="MEMBRANE PROTEIN YDFJ"/>
    <property type="match status" value="1"/>
</dbReference>
<evidence type="ECO:0000259" key="7">
    <source>
        <dbReference type="PROSITE" id="PS50156"/>
    </source>
</evidence>
<comment type="caution">
    <text evidence="8">The sequence shown here is derived from an EMBL/GenBank/DDBJ whole genome shotgun (WGS) entry which is preliminary data.</text>
</comment>
<evidence type="ECO:0000256" key="3">
    <source>
        <dbReference type="ARBA" id="ARBA00022692"/>
    </source>
</evidence>
<evidence type="ECO:0000313" key="9">
    <source>
        <dbReference type="Proteomes" id="UP000248889"/>
    </source>
</evidence>
<feature type="transmembrane region" description="Helical" evidence="6">
    <location>
        <begin position="556"/>
        <end position="576"/>
    </location>
</feature>
<proteinExistence type="predicted"/>
<dbReference type="PROSITE" id="PS50156">
    <property type="entry name" value="SSD"/>
    <property type="match status" value="1"/>
</dbReference>
<keyword evidence="9" id="KW-1185">Reference proteome</keyword>
<organism evidence="8 9">
    <name type="scientific">Streptacidiphilus pinicola</name>
    <dbReference type="NCBI Taxonomy" id="2219663"/>
    <lineage>
        <taxon>Bacteria</taxon>
        <taxon>Bacillati</taxon>
        <taxon>Actinomycetota</taxon>
        <taxon>Actinomycetes</taxon>
        <taxon>Kitasatosporales</taxon>
        <taxon>Streptomycetaceae</taxon>
        <taxon>Streptacidiphilus</taxon>
    </lineage>
</organism>
<feature type="transmembrane region" description="Helical" evidence="6">
    <location>
        <begin position="179"/>
        <end position="199"/>
    </location>
</feature>
<dbReference type="InterPro" id="IPR004869">
    <property type="entry name" value="MMPL_dom"/>
</dbReference>
<accession>A0A2X0KKS5</accession>
<keyword evidence="4 6" id="KW-1133">Transmembrane helix</keyword>
<dbReference type="OrthoDB" id="7051771at2"/>
<feature type="transmembrane region" description="Helical" evidence="6">
    <location>
        <begin position="233"/>
        <end position="251"/>
    </location>
</feature>
<dbReference type="GO" id="GO:0005886">
    <property type="term" value="C:plasma membrane"/>
    <property type="evidence" value="ECO:0007669"/>
    <property type="project" value="UniProtKB-SubCell"/>
</dbReference>
<name>A0A2X0KKS5_9ACTN</name>
<dbReference type="SUPFAM" id="SSF82866">
    <property type="entry name" value="Multidrug efflux transporter AcrB transmembrane domain"/>
    <property type="match status" value="2"/>
</dbReference>
<dbReference type="AlphaFoldDB" id="A0A2X0KKS5"/>
<evidence type="ECO:0000256" key="5">
    <source>
        <dbReference type="ARBA" id="ARBA00023136"/>
    </source>
</evidence>